<evidence type="ECO:0000256" key="7">
    <source>
        <dbReference type="HAMAP-Rule" id="MF_01008"/>
    </source>
</evidence>
<evidence type="ECO:0000256" key="6">
    <source>
        <dbReference type="ARBA" id="ARBA00023163"/>
    </source>
</evidence>
<name>A0A4Q9VRZ9_9HYPH</name>
<evidence type="ECO:0000313" key="10">
    <source>
        <dbReference type="Proteomes" id="UP000292781"/>
    </source>
</evidence>
<dbReference type="CDD" id="cd16320">
    <property type="entry name" value="MraZ_N"/>
    <property type="match status" value="1"/>
</dbReference>
<evidence type="ECO:0000256" key="3">
    <source>
        <dbReference type="ARBA" id="ARBA00022737"/>
    </source>
</evidence>
<dbReference type="OrthoDB" id="9807753at2"/>
<dbReference type="GO" id="GO:0009295">
    <property type="term" value="C:nucleoid"/>
    <property type="evidence" value="ECO:0007669"/>
    <property type="project" value="UniProtKB-SubCell"/>
</dbReference>
<protein>
    <recommendedName>
        <fullName evidence="1 7">Transcriptional regulator MraZ</fullName>
    </recommendedName>
</protein>
<dbReference type="InterPro" id="IPR007159">
    <property type="entry name" value="SpoVT-AbrB_dom"/>
</dbReference>
<dbReference type="AlphaFoldDB" id="A0A4Q9VRZ9"/>
<keyword evidence="2 7" id="KW-0963">Cytoplasm</keyword>
<dbReference type="EMBL" id="SJFN01000010">
    <property type="protein sequence ID" value="TBW38717.1"/>
    <property type="molecule type" value="Genomic_DNA"/>
</dbReference>
<feature type="domain" description="SpoVT-AbrB" evidence="8">
    <location>
        <begin position="84"/>
        <end position="127"/>
    </location>
</feature>
<dbReference type="PANTHER" id="PTHR34701:SF1">
    <property type="entry name" value="TRANSCRIPTIONAL REGULATOR MRAZ"/>
    <property type="match status" value="1"/>
</dbReference>
<organism evidence="9 10">
    <name type="scientific">Siculibacillus lacustris</name>
    <dbReference type="NCBI Taxonomy" id="1549641"/>
    <lineage>
        <taxon>Bacteria</taxon>
        <taxon>Pseudomonadati</taxon>
        <taxon>Pseudomonadota</taxon>
        <taxon>Alphaproteobacteria</taxon>
        <taxon>Hyphomicrobiales</taxon>
        <taxon>Ancalomicrobiaceae</taxon>
        <taxon>Siculibacillus</taxon>
    </lineage>
</organism>
<keyword evidence="4 7" id="KW-0805">Transcription regulation</keyword>
<keyword evidence="3" id="KW-0677">Repeat</keyword>
<keyword evidence="10" id="KW-1185">Reference proteome</keyword>
<dbReference type="GO" id="GO:2000143">
    <property type="term" value="P:negative regulation of DNA-templated transcription initiation"/>
    <property type="evidence" value="ECO:0007669"/>
    <property type="project" value="TreeGrafter"/>
</dbReference>
<keyword evidence="6 7" id="KW-0804">Transcription</keyword>
<evidence type="ECO:0000256" key="4">
    <source>
        <dbReference type="ARBA" id="ARBA00023015"/>
    </source>
</evidence>
<keyword evidence="5 7" id="KW-0238">DNA-binding</keyword>
<sequence length="153" mass="16349">MMQRFLGRHAKRIDAKGRVSVPAAFRAVLAADRLDGPFCLRALGHPAIEAGGRALIAAIDARLADFPLFSPAHTALATTLLGQSEAIGVDPEGRMSVPEWIRDATGIDREMVFVGLGDRFQIWEPSRFAVFETAARVAAERLLAGLPATEGGA</sequence>
<accession>A0A4Q9VRZ9</accession>
<evidence type="ECO:0000259" key="8">
    <source>
        <dbReference type="PROSITE" id="PS51740"/>
    </source>
</evidence>
<dbReference type="GO" id="GO:0000976">
    <property type="term" value="F:transcription cis-regulatory region binding"/>
    <property type="evidence" value="ECO:0007669"/>
    <property type="project" value="TreeGrafter"/>
</dbReference>
<dbReference type="Pfam" id="PF02381">
    <property type="entry name" value="MraZ"/>
    <property type="match status" value="1"/>
</dbReference>
<dbReference type="PROSITE" id="PS51740">
    <property type="entry name" value="SPOVT_ABRB"/>
    <property type="match status" value="2"/>
</dbReference>
<gene>
    <name evidence="7" type="primary">mraZ</name>
    <name evidence="9" type="ORF">EYW49_08450</name>
</gene>
<dbReference type="InterPro" id="IPR020603">
    <property type="entry name" value="MraZ_dom"/>
</dbReference>
<dbReference type="HAMAP" id="MF_01008">
    <property type="entry name" value="MraZ"/>
    <property type="match status" value="1"/>
</dbReference>
<reference evidence="9 10" key="1">
    <citation type="submission" date="2019-02" db="EMBL/GenBank/DDBJ databases">
        <title>Siculibacillus lacustris gen. nov., sp. nov., a new rosette-forming bacterium isolated from a freshwater crater lake (Lake St. Ana, Romania).</title>
        <authorList>
            <person name="Felfoldi T."/>
            <person name="Marton Z."/>
            <person name="Szabo A."/>
            <person name="Mentes A."/>
            <person name="Boka K."/>
            <person name="Marialigeti K."/>
            <person name="Mathe I."/>
            <person name="Koncz M."/>
            <person name="Schumann P."/>
            <person name="Toth E."/>
        </authorList>
    </citation>
    <scope>NUCLEOTIDE SEQUENCE [LARGE SCALE GENOMIC DNA]</scope>
    <source>
        <strain evidence="9 10">SA-279</strain>
    </source>
</reference>
<comment type="subunit">
    <text evidence="7">Forms oligomers.</text>
</comment>
<dbReference type="CDD" id="cd16321">
    <property type="entry name" value="MraZ_C"/>
    <property type="match status" value="1"/>
</dbReference>
<dbReference type="InterPro" id="IPR037914">
    <property type="entry name" value="SpoVT-AbrB_sf"/>
</dbReference>
<dbReference type="InterPro" id="IPR038619">
    <property type="entry name" value="MraZ_sf"/>
</dbReference>
<comment type="subcellular location">
    <subcellularLocation>
        <location evidence="7">Cytoplasm</location>
        <location evidence="7">Nucleoid</location>
    </subcellularLocation>
</comment>
<comment type="caution">
    <text evidence="9">The sequence shown here is derived from an EMBL/GenBank/DDBJ whole genome shotgun (WGS) entry which is preliminary data.</text>
</comment>
<dbReference type="InterPro" id="IPR003444">
    <property type="entry name" value="MraZ"/>
</dbReference>
<comment type="similarity">
    <text evidence="7">Belongs to the MraZ family.</text>
</comment>
<evidence type="ECO:0000313" key="9">
    <source>
        <dbReference type="EMBL" id="TBW38717.1"/>
    </source>
</evidence>
<evidence type="ECO:0000256" key="2">
    <source>
        <dbReference type="ARBA" id="ARBA00022490"/>
    </source>
</evidence>
<proteinExistence type="inferred from homology"/>
<dbReference type="GO" id="GO:0003700">
    <property type="term" value="F:DNA-binding transcription factor activity"/>
    <property type="evidence" value="ECO:0007669"/>
    <property type="project" value="UniProtKB-UniRule"/>
</dbReference>
<dbReference type="InterPro" id="IPR035644">
    <property type="entry name" value="MraZ_C"/>
</dbReference>
<dbReference type="Gene3D" id="3.40.1550.20">
    <property type="entry name" value="Transcriptional regulator MraZ domain"/>
    <property type="match status" value="1"/>
</dbReference>
<evidence type="ECO:0000256" key="1">
    <source>
        <dbReference type="ARBA" id="ARBA00013860"/>
    </source>
</evidence>
<dbReference type="GO" id="GO:0005737">
    <property type="term" value="C:cytoplasm"/>
    <property type="evidence" value="ECO:0007669"/>
    <property type="project" value="UniProtKB-UniRule"/>
</dbReference>
<dbReference type="PANTHER" id="PTHR34701">
    <property type="entry name" value="TRANSCRIPTIONAL REGULATOR MRAZ"/>
    <property type="match status" value="1"/>
</dbReference>
<feature type="domain" description="SpoVT-AbrB" evidence="8">
    <location>
        <begin position="8"/>
        <end position="53"/>
    </location>
</feature>
<dbReference type="SUPFAM" id="SSF89447">
    <property type="entry name" value="AbrB/MazE/MraZ-like"/>
    <property type="match status" value="1"/>
</dbReference>
<dbReference type="InterPro" id="IPR035642">
    <property type="entry name" value="MraZ_N"/>
</dbReference>
<evidence type="ECO:0000256" key="5">
    <source>
        <dbReference type="ARBA" id="ARBA00023125"/>
    </source>
</evidence>
<dbReference type="Proteomes" id="UP000292781">
    <property type="component" value="Unassembled WGS sequence"/>
</dbReference>